<keyword evidence="2" id="KW-0547">Nucleotide-binding</keyword>
<dbReference type="EMBL" id="CP001739">
    <property type="protein sequence ID" value="ACZ09382.1"/>
    <property type="molecule type" value="Genomic_DNA"/>
</dbReference>
<dbReference type="SUPFAM" id="SSF52540">
    <property type="entry name" value="P-loop containing nucleoside triphosphate hydrolases"/>
    <property type="match status" value="1"/>
</dbReference>
<sequence length="369" mass="42823">MAELRNEKPILGKLIVFPNMLESAIENGLKEKYFINRENRSLYKQMLDIYEKHGVLERSFLNLKSDKQIELGELSDKVVYMPTAIKALREEYKNLYLDKKINDALVADSIDTDGKRKQILSILEEAGEFEQENNKILSPRGLINEWWENLERRELDGIRTGYSELDKYIFFEKASLITIGARPAMGKTALGLNMAYKNSINHNVMYVNLEMSTRQITNRILASMSGVPLWKIKHKKIEDTEIQEIIKNLEKFEKLNLSILDCSDTNFHTIIQGIKRVHEKNNLNLIVIDYLTLMQARGFSNKNLEVEYMANRLKALSKELNTCIVVLAQLSREVEKRADKRPILSDLRDSGGIEQARKRNRDKWKNKKG</sequence>
<dbReference type="HOGENOM" id="CLU_005373_0_1_0"/>
<dbReference type="GO" id="GO:0003678">
    <property type="term" value="F:DNA helicase activity"/>
    <property type="evidence" value="ECO:0007669"/>
    <property type="project" value="InterPro"/>
</dbReference>
<dbReference type="Gene3D" id="3.40.50.300">
    <property type="entry name" value="P-loop containing nucleotide triphosphate hydrolases"/>
    <property type="match status" value="1"/>
</dbReference>
<dbReference type="GO" id="GO:0006260">
    <property type="term" value="P:DNA replication"/>
    <property type="evidence" value="ECO:0007669"/>
    <property type="project" value="InterPro"/>
</dbReference>
<proteinExistence type="predicted"/>
<dbReference type="PROSITE" id="PS51199">
    <property type="entry name" value="SF4_HELICASE"/>
    <property type="match status" value="1"/>
</dbReference>
<evidence type="ECO:0000313" key="2">
    <source>
        <dbReference type="EMBL" id="ACZ09382.1"/>
    </source>
</evidence>
<organism evidence="2 3">
    <name type="scientific">Sebaldella termitidis (strain ATCC 33386 / NCTC 11300)</name>
    <dbReference type="NCBI Taxonomy" id="526218"/>
    <lineage>
        <taxon>Bacteria</taxon>
        <taxon>Fusobacteriati</taxon>
        <taxon>Fusobacteriota</taxon>
        <taxon>Fusobacteriia</taxon>
        <taxon>Fusobacteriales</taxon>
        <taxon>Leptotrichiaceae</taxon>
        <taxon>Sebaldella</taxon>
    </lineage>
</organism>
<evidence type="ECO:0000259" key="1">
    <source>
        <dbReference type="PROSITE" id="PS51199"/>
    </source>
</evidence>
<dbReference type="InterPro" id="IPR027417">
    <property type="entry name" value="P-loop_NTPase"/>
</dbReference>
<dbReference type="AlphaFoldDB" id="D1ALN9"/>
<reference evidence="3" key="1">
    <citation type="submission" date="2009-09" db="EMBL/GenBank/DDBJ databases">
        <title>The complete chromosome of Sebaldella termitidis ATCC 33386.</title>
        <authorList>
            <consortium name="US DOE Joint Genome Institute (JGI-PGF)"/>
            <person name="Lucas S."/>
            <person name="Copeland A."/>
            <person name="Lapidus A."/>
            <person name="Glavina del Rio T."/>
            <person name="Dalin E."/>
            <person name="Tice H."/>
            <person name="Bruce D."/>
            <person name="Goodwin L."/>
            <person name="Pitluck S."/>
            <person name="Kyrpides N."/>
            <person name="Mavromatis K."/>
            <person name="Ivanova N."/>
            <person name="Mikhailova N."/>
            <person name="Sims D."/>
            <person name="Meincke L."/>
            <person name="Brettin T."/>
            <person name="Detter J.C."/>
            <person name="Han C."/>
            <person name="Larimer F."/>
            <person name="Land M."/>
            <person name="Hauser L."/>
            <person name="Markowitz V."/>
            <person name="Cheng J.F."/>
            <person name="Hugenholtz P."/>
            <person name="Woyke T."/>
            <person name="Wu D."/>
            <person name="Eisen J.A."/>
        </authorList>
    </citation>
    <scope>NUCLEOTIDE SEQUENCE [LARGE SCALE GENOMIC DNA]</scope>
    <source>
        <strain evidence="3">ATCC 33386 / NCTC 11300</strain>
    </source>
</reference>
<gene>
    <name evidence="2" type="ordered locus">Sterm_2529</name>
</gene>
<keyword evidence="2" id="KW-0378">Hydrolase</keyword>
<dbReference type="InterPro" id="IPR007694">
    <property type="entry name" value="DNA_helicase_DnaB-like_C"/>
</dbReference>
<protein>
    <submittedName>
        <fullName evidence="2">DnaB domain protein helicase domain protein</fullName>
    </submittedName>
</protein>
<feature type="domain" description="SF4 helicase" evidence="1">
    <location>
        <begin position="151"/>
        <end position="351"/>
    </location>
</feature>
<name>D1ALN9_SEBTE</name>
<dbReference type="eggNOG" id="COG0305">
    <property type="taxonomic scope" value="Bacteria"/>
</dbReference>
<dbReference type="PANTHER" id="PTHR30153:SF2">
    <property type="entry name" value="REPLICATIVE DNA HELICASE"/>
    <property type="match status" value="1"/>
</dbReference>
<dbReference type="Proteomes" id="UP000000845">
    <property type="component" value="Chromosome"/>
</dbReference>
<keyword evidence="2" id="KW-0347">Helicase</keyword>
<dbReference type="PANTHER" id="PTHR30153">
    <property type="entry name" value="REPLICATIVE DNA HELICASE DNAB"/>
    <property type="match status" value="1"/>
</dbReference>
<dbReference type="GO" id="GO:0005524">
    <property type="term" value="F:ATP binding"/>
    <property type="evidence" value="ECO:0007669"/>
    <property type="project" value="InterPro"/>
</dbReference>
<dbReference type="GO" id="GO:0005829">
    <property type="term" value="C:cytosol"/>
    <property type="evidence" value="ECO:0007669"/>
    <property type="project" value="TreeGrafter"/>
</dbReference>
<dbReference type="Pfam" id="PF03796">
    <property type="entry name" value="DnaB_C"/>
    <property type="match status" value="1"/>
</dbReference>
<accession>D1ALN9</accession>
<reference evidence="2 3" key="2">
    <citation type="journal article" date="2010" name="Stand. Genomic Sci.">
        <title>Complete genome sequence of Sebaldella termitidis type strain (NCTC 11300).</title>
        <authorList>
            <person name="Harmon-Smith M."/>
            <person name="Celia L."/>
            <person name="Chertkov O."/>
            <person name="Lapidus A."/>
            <person name="Copeland A."/>
            <person name="Glavina Del Rio T."/>
            <person name="Nolan M."/>
            <person name="Lucas S."/>
            <person name="Tice H."/>
            <person name="Cheng J.F."/>
            <person name="Han C."/>
            <person name="Detter J.C."/>
            <person name="Bruce D."/>
            <person name="Goodwin L."/>
            <person name="Pitluck S."/>
            <person name="Pati A."/>
            <person name="Liolios K."/>
            <person name="Ivanova N."/>
            <person name="Mavromatis K."/>
            <person name="Mikhailova N."/>
            <person name="Chen A."/>
            <person name="Palaniappan K."/>
            <person name="Land M."/>
            <person name="Hauser L."/>
            <person name="Chang Y.J."/>
            <person name="Jeffries C.D."/>
            <person name="Brettin T."/>
            <person name="Goker M."/>
            <person name="Beck B."/>
            <person name="Bristow J."/>
            <person name="Eisen J.A."/>
            <person name="Markowitz V."/>
            <person name="Hugenholtz P."/>
            <person name="Kyrpides N.C."/>
            <person name="Klenk H.P."/>
            <person name="Chen F."/>
        </authorList>
    </citation>
    <scope>NUCLEOTIDE SEQUENCE [LARGE SCALE GENOMIC DNA]</scope>
    <source>
        <strain evidence="3">ATCC 33386 / NCTC 11300</strain>
    </source>
</reference>
<evidence type="ECO:0000313" key="3">
    <source>
        <dbReference type="Proteomes" id="UP000000845"/>
    </source>
</evidence>
<dbReference type="KEGG" id="str:Sterm_2529"/>
<keyword evidence="2" id="KW-0067">ATP-binding</keyword>
<keyword evidence="3" id="KW-1185">Reference proteome</keyword>
<dbReference type="RefSeq" id="WP_012861976.1">
    <property type="nucleotide sequence ID" value="NC_013517.1"/>
</dbReference>
<dbReference type="STRING" id="526218.Sterm_2529"/>